<feature type="compositionally biased region" description="Polar residues" evidence="1">
    <location>
        <begin position="437"/>
        <end position="449"/>
    </location>
</feature>
<reference evidence="3" key="1">
    <citation type="submission" date="2022-07" db="EMBL/GenBank/DDBJ databases">
        <title>Phylogenomic reconstructions and comparative analyses of Kickxellomycotina fungi.</title>
        <authorList>
            <person name="Reynolds N.K."/>
            <person name="Stajich J.E."/>
            <person name="Barry K."/>
            <person name="Grigoriev I.V."/>
            <person name="Crous P."/>
            <person name="Smith M.E."/>
        </authorList>
    </citation>
    <scope>NUCLEOTIDE SEQUENCE</scope>
    <source>
        <strain evidence="3">RSA 567</strain>
    </source>
</reference>
<organism evidence="3 4">
    <name type="scientific">Dimargaris verticillata</name>
    <dbReference type="NCBI Taxonomy" id="2761393"/>
    <lineage>
        <taxon>Eukaryota</taxon>
        <taxon>Fungi</taxon>
        <taxon>Fungi incertae sedis</taxon>
        <taxon>Zoopagomycota</taxon>
        <taxon>Kickxellomycotina</taxon>
        <taxon>Dimargaritomycetes</taxon>
        <taxon>Dimargaritales</taxon>
        <taxon>Dimargaritaceae</taxon>
        <taxon>Dimargaris</taxon>
    </lineage>
</organism>
<dbReference type="InterPro" id="IPR013087">
    <property type="entry name" value="Znf_C2H2_type"/>
</dbReference>
<evidence type="ECO:0000259" key="2">
    <source>
        <dbReference type="PROSITE" id="PS00028"/>
    </source>
</evidence>
<dbReference type="AlphaFoldDB" id="A0A9W8EEB2"/>
<evidence type="ECO:0000256" key="1">
    <source>
        <dbReference type="SAM" id="MobiDB-lite"/>
    </source>
</evidence>
<protein>
    <recommendedName>
        <fullName evidence="2">C2H2-type domain-containing protein</fullName>
    </recommendedName>
</protein>
<sequence length="449" mass="47499">MDRPNIDPPQLWDPHRGGALDRAPPAPELGSQGPSSIFEPRSPLPSLHETLRHVFSPPPGSELEEPRNRPPPLATSGTAVAAGHGSPAGYSPTSFVLGSPPSQRADFQPRPAQGSGGYRYVTPAERRPHGLISPPMATAVSAAVDPRSPFPPRPAGRATSLSPAGIRLPSIGHLGYRPSASPPLMTRRVLGLEHSKLPLSPFTARELPPPSLHSRGEEGVGLARWPLAGPNTSLVMGSLPPFPGPQALVPPRKPASPLGLRPVPAMVNLEGLASASSTLDSSMTGGGSAPKTFSFVSNPGTNAKKRRRRKYDEIERYYTCCHPGCTKSYGTLNHLNSHIHMQGHGRKRSPAEFKDLRREIRRKKTAARAAATGSSQAAESSSSTGVSPPTTSTTPYTSVSPVLSRRVVSFADTQPPSLSTMVDPSSQLPSPSHGSSTTRRVSLSPSPRL</sequence>
<feature type="region of interest" description="Disordered" evidence="1">
    <location>
        <begin position="279"/>
        <end position="308"/>
    </location>
</feature>
<feature type="compositionally biased region" description="Polar residues" evidence="1">
    <location>
        <begin position="411"/>
        <end position="423"/>
    </location>
</feature>
<accession>A0A9W8EEB2</accession>
<dbReference type="PROSITE" id="PS00028">
    <property type="entry name" value="ZINC_FINGER_C2H2_1"/>
    <property type="match status" value="1"/>
</dbReference>
<feature type="region of interest" description="Disordered" evidence="1">
    <location>
        <begin position="362"/>
        <end position="449"/>
    </location>
</feature>
<evidence type="ECO:0000313" key="3">
    <source>
        <dbReference type="EMBL" id="KAJ1984116.1"/>
    </source>
</evidence>
<feature type="compositionally biased region" description="Polar residues" evidence="1">
    <location>
        <begin position="91"/>
        <end position="102"/>
    </location>
</feature>
<dbReference type="PANTHER" id="PTHR36167">
    <property type="entry name" value="C2H2 FINGER DOMAIN TRANSCRIPTION FACTOR (EUROFUNG)-RELATED"/>
    <property type="match status" value="1"/>
</dbReference>
<feature type="region of interest" description="Disordered" evidence="1">
    <location>
        <begin position="1"/>
        <end position="164"/>
    </location>
</feature>
<dbReference type="Proteomes" id="UP001151582">
    <property type="component" value="Unassembled WGS sequence"/>
</dbReference>
<feature type="domain" description="C2H2-type" evidence="2">
    <location>
        <begin position="320"/>
        <end position="344"/>
    </location>
</feature>
<name>A0A9W8EEB2_9FUNG</name>
<dbReference type="EMBL" id="JANBQB010000030">
    <property type="protein sequence ID" value="KAJ1984116.1"/>
    <property type="molecule type" value="Genomic_DNA"/>
</dbReference>
<feature type="compositionally biased region" description="Low complexity" evidence="1">
    <location>
        <begin position="424"/>
        <end position="436"/>
    </location>
</feature>
<dbReference type="OrthoDB" id="1939603at2759"/>
<keyword evidence="4" id="KW-1185">Reference proteome</keyword>
<evidence type="ECO:0000313" key="4">
    <source>
        <dbReference type="Proteomes" id="UP001151582"/>
    </source>
</evidence>
<dbReference type="InterPro" id="IPR039327">
    <property type="entry name" value="CON7-like"/>
</dbReference>
<feature type="compositionally biased region" description="Low complexity" evidence="1">
    <location>
        <begin position="367"/>
        <end position="409"/>
    </location>
</feature>
<dbReference type="GO" id="GO:0006355">
    <property type="term" value="P:regulation of DNA-templated transcription"/>
    <property type="evidence" value="ECO:0007669"/>
    <property type="project" value="InterPro"/>
</dbReference>
<comment type="caution">
    <text evidence="3">The sequence shown here is derived from an EMBL/GenBank/DDBJ whole genome shotgun (WGS) entry which is preliminary data.</text>
</comment>
<gene>
    <name evidence="3" type="ORF">H4R34_000869</name>
</gene>
<proteinExistence type="predicted"/>
<dbReference type="PANTHER" id="PTHR36167:SF3">
    <property type="entry name" value="C2H2 FINGER DOMAIN TRANSCRIPTION FACTOR (EUROFUNG)-RELATED"/>
    <property type="match status" value="1"/>
</dbReference>